<dbReference type="Proteomes" id="UP001558613">
    <property type="component" value="Unassembled WGS sequence"/>
</dbReference>
<name>A0ABR3MKG8_9TELE</name>
<feature type="region of interest" description="Disordered" evidence="1">
    <location>
        <begin position="1"/>
        <end position="35"/>
    </location>
</feature>
<accession>A0ABR3MKG8</accession>
<evidence type="ECO:0000256" key="1">
    <source>
        <dbReference type="SAM" id="MobiDB-lite"/>
    </source>
</evidence>
<protein>
    <submittedName>
        <fullName evidence="2">Uncharacterized protein</fullName>
    </submittedName>
</protein>
<sequence length="203" mass="22569">MVELLGRRTEAESVPQRLEAESRDPPDSTPMELEMGRPVASPRHRCALSTLSHRSPLPLSVVLKLEAMDRPQLSLYRTQGWSVSSRLLKMQDGCGSVQVSPFVMNSLYILAHTPASSRLLGLNQVSFRKFIWGSQSRALGSSPEHCVTPDFQMTLFTVDLAVLTVKSWQRRSQVSPLPLPAPPCAPGPFQACYFKALHPPMFQ</sequence>
<gene>
    <name evidence="2" type="ORF">QQF64_003153</name>
</gene>
<organism evidence="2 3">
    <name type="scientific">Cirrhinus molitorella</name>
    <name type="common">mud carp</name>
    <dbReference type="NCBI Taxonomy" id="172907"/>
    <lineage>
        <taxon>Eukaryota</taxon>
        <taxon>Metazoa</taxon>
        <taxon>Chordata</taxon>
        <taxon>Craniata</taxon>
        <taxon>Vertebrata</taxon>
        <taxon>Euteleostomi</taxon>
        <taxon>Actinopterygii</taxon>
        <taxon>Neopterygii</taxon>
        <taxon>Teleostei</taxon>
        <taxon>Ostariophysi</taxon>
        <taxon>Cypriniformes</taxon>
        <taxon>Cyprinidae</taxon>
        <taxon>Labeoninae</taxon>
        <taxon>Labeonini</taxon>
        <taxon>Cirrhinus</taxon>
    </lineage>
</organism>
<dbReference type="EMBL" id="JAYMGO010000011">
    <property type="protein sequence ID" value="KAL1265126.1"/>
    <property type="molecule type" value="Genomic_DNA"/>
</dbReference>
<proteinExistence type="predicted"/>
<keyword evidence="3" id="KW-1185">Reference proteome</keyword>
<feature type="compositionally biased region" description="Basic and acidic residues" evidence="1">
    <location>
        <begin position="1"/>
        <end position="11"/>
    </location>
</feature>
<evidence type="ECO:0000313" key="3">
    <source>
        <dbReference type="Proteomes" id="UP001558613"/>
    </source>
</evidence>
<comment type="caution">
    <text evidence="2">The sequence shown here is derived from an EMBL/GenBank/DDBJ whole genome shotgun (WGS) entry which is preliminary data.</text>
</comment>
<reference evidence="2 3" key="1">
    <citation type="submission" date="2023-09" db="EMBL/GenBank/DDBJ databases">
        <authorList>
            <person name="Wang M."/>
        </authorList>
    </citation>
    <scope>NUCLEOTIDE SEQUENCE [LARGE SCALE GENOMIC DNA]</scope>
    <source>
        <strain evidence="2">GT-2023</strain>
        <tissue evidence="2">Liver</tissue>
    </source>
</reference>
<evidence type="ECO:0000313" key="2">
    <source>
        <dbReference type="EMBL" id="KAL1265126.1"/>
    </source>
</evidence>